<name>A0A9K3DWY1_HELAN</name>
<dbReference type="InterPro" id="IPR006566">
    <property type="entry name" value="FBD"/>
</dbReference>
<dbReference type="SUPFAM" id="SSF81383">
    <property type="entry name" value="F-box domain"/>
    <property type="match status" value="1"/>
</dbReference>
<dbReference type="InterPro" id="IPR053772">
    <property type="entry name" value="At1g61320/At1g61330-like"/>
</dbReference>
<organism evidence="2 3">
    <name type="scientific">Helianthus annuus</name>
    <name type="common">Common sunflower</name>
    <dbReference type="NCBI Taxonomy" id="4232"/>
    <lineage>
        <taxon>Eukaryota</taxon>
        <taxon>Viridiplantae</taxon>
        <taxon>Streptophyta</taxon>
        <taxon>Embryophyta</taxon>
        <taxon>Tracheophyta</taxon>
        <taxon>Spermatophyta</taxon>
        <taxon>Magnoliopsida</taxon>
        <taxon>eudicotyledons</taxon>
        <taxon>Gunneridae</taxon>
        <taxon>Pentapetalae</taxon>
        <taxon>asterids</taxon>
        <taxon>campanulids</taxon>
        <taxon>Asterales</taxon>
        <taxon>Asteraceae</taxon>
        <taxon>Asteroideae</taxon>
        <taxon>Heliantheae alliance</taxon>
        <taxon>Heliantheae</taxon>
        <taxon>Helianthus</taxon>
    </lineage>
</organism>
<dbReference type="EMBL" id="MNCJ02000331">
    <property type="protein sequence ID" value="KAF5762079.1"/>
    <property type="molecule type" value="Genomic_DNA"/>
</dbReference>
<dbReference type="Proteomes" id="UP000215914">
    <property type="component" value="Unassembled WGS sequence"/>
</dbReference>
<dbReference type="Gramene" id="mRNA:HanXRQr2_Chr16g0772681">
    <property type="protein sequence ID" value="mRNA:HanXRQr2_Chr16g0772681"/>
    <property type="gene ID" value="HanXRQr2_Chr16g0772681"/>
</dbReference>
<reference evidence="2" key="2">
    <citation type="submission" date="2020-06" db="EMBL/GenBank/DDBJ databases">
        <title>Helianthus annuus Genome sequencing and assembly Release 2.</title>
        <authorList>
            <person name="Gouzy J."/>
            <person name="Langlade N."/>
            <person name="Munos S."/>
        </authorList>
    </citation>
    <scope>NUCLEOTIDE SEQUENCE</scope>
    <source>
        <tissue evidence="2">Leaves</tissue>
    </source>
</reference>
<dbReference type="Pfam" id="PF00646">
    <property type="entry name" value="F-box"/>
    <property type="match status" value="1"/>
</dbReference>
<gene>
    <name evidence="2" type="ORF">HanXRQr2_Chr16g0772681</name>
</gene>
<dbReference type="PANTHER" id="PTHR34145">
    <property type="entry name" value="OS02G0105600 PROTEIN"/>
    <property type="match status" value="1"/>
</dbReference>
<dbReference type="AlphaFoldDB" id="A0A9K3DWY1"/>
<dbReference type="PROSITE" id="PS50181">
    <property type="entry name" value="FBOX"/>
    <property type="match status" value="1"/>
</dbReference>
<dbReference type="InterPro" id="IPR001810">
    <property type="entry name" value="F-box_dom"/>
</dbReference>
<evidence type="ECO:0000313" key="3">
    <source>
        <dbReference type="Proteomes" id="UP000215914"/>
    </source>
</evidence>
<dbReference type="SUPFAM" id="SSF52047">
    <property type="entry name" value="RNI-like"/>
    <property type="match status" value="1"/>
</dbReference>
<sequence>MMALEASEFAPEDIISTMPDSVVTNILQRLPLQDAVRTGILSRNWRFKWTMLTQLIFDTNFFAHLIERRGENTFGMIISRLLLHLNSTMTKSVLVLTLLDVVDIHHLILFLSEKGIKDLTLTSWCKPQVKLPTHLFSSLELKHLNISGCCFNPPPSFRGFPNLLSLELCNVQFGGDLGEFLAQCPLLESLDLGYLSYSGNLKPAEIAKFENLKILSLSLCHLETTTTTSSCDIFELLRYLPKLQELGLDFHDYTLIEGGARKKFPTAFPSLKAIKLTRIRFSNGVVLSFALETIRHFSNLQTLEITGIMHLVDDPVPVLIPIPEVEYNTMELRSVVFNDFKGSENEVYLLKYFLACSPSLKKIVIHPDWSLALGEQFMLAKKLLKLHRASPIAEIHFD</sequence>
<protein>
    <submittedName>
        <fullName evidence="2">F-box domain, FBD domain, leucine-rich repeat domain superfamily</fullName>
    </submittedName>
</protein>
<dbReference type="PANTHER" id="PTHR34145:SF28">
    <property type="entry name" value="F-BOX DOMAIN-CONTAINING PROTEIN"/>
    <property type="match status" value="1"/>
</dbReference>
<accession>A0A9K3DWY1</accession>
<dbReference type="Pfam" id="PF24758">
    <property type="entry name" value="LRR_At5g56370"/>
    <property type="match status" value="1"/>
</dbReference>
<evidence type="ECO:0000259" key="1">
    <source>
        <dbReference type="PROSITE" id="PS50181"/>
    </source>
</evidence>
<proteinExistence type="predicted"/>
<evidence type="ECO:0000313" key="2">
    <source>
        <dbReference type="EMBL" id="KAF5762079.1"/>
    </source>
</evidence>
<dbReference type="Gene3D" id="3.80.10.10">
    <property type="entry name" value="Ribonuclease Inhibitor"/>
    <property type="match status" value="1"/>
</dbReference>
<dbReference type="Pfam" id="PF08387">
    <property type="entry name" value="FBD"/>
    <property type="match status" value="1"/>
</dbReference>
<dbReference type="InterPro" id="IPR055411">
    <property type="entry name" value="LRR_FXL15/At3g58940/PEG3-like"/>
</dbReference>
<dbReference type="SMART" id="SM00579">
    <property type="entry name" value="FBD"/>
    <property type="match status" value="1"/>
</dbReference>
<feature type="domain" description="F-box" evidence="1">
    <location>
        <begin position="12"/>
        <end position="65"/>
    </location>
</feature>
<dbReference type="InterPro" id="IPR036047">
    <property type="entry name" value="F-box-like_dom_sf"/>
</dbReference>
<reference evidence="2" key="1">
    <citation type="journal article" date="2017" name="Nature">
        <title>The sunflower genome provides insights into oil metabolism, flowering and Asterid evolution.</title>
        <authorList>
            <person name="Badouin H."/>
            <person name="Gouzy J."/>
            <person name="Grassa C.J."/>
            <person name="Murat F."/>
            <person name="Staton S.E."/>
            <person name="Cottret L."/>
            <person name="Lelandais-Briere C."/>
            <person name="Owens G.L."/>
            <person name="Carrere S."/>
            <person name="Mayjonade B."/>
            <person name="Legrand L."/>
            <person name="Gill N."/>
            <person name="Kane N.C."/>
            <person name="Bowers J.E."/>
            <person name="Hubner S."/>
            <person name="Bellec A."/>
            <person name="Berard A."/>
            <person name="Berges H."/>
            <person name="Blanchet N."/>
            <person name="Boniface M.C."/>
            <person name="Brunel D."/>
            <person name="Catrice O."/>
            <person name="Chaidir N."/>
            <person name="Claudel C."/>
            <person name="Donnadieu C."/>
            <person name="Faraut T."/>
            <person name="Fievet G."/>
            <person name="Helmstetter N."/>
            <person name="King M."/>
            <person name="Knapp S.J."/>
            <person name="Lai Z."/>
            <person name="Le Paslier M.C."/>
            <person name="Lippi Y."/>
            <person name="Lorenzon L."/>
            <person name="Mandel J.R."/>
            <person name="Marage G."/>
            <person name="Marchand G."/>
            <person name="Marquand E."/>
            <person name="Bret-Mestries E."/>
            <person name="Morien E."/>
            <person name="Nambeesan S."/>
            <person name="Nguyen T."/>
            <person name="Pegot-Espagnet P."/>
            <person name="Pouilly N."/>
            <person name="Raftis F."/>
            <person name="Sallet E."/>
            <person name="Schiex T."/>
            <person name="Thomas J."/>
            <person name="Vandecasteele C."/>
            <person name="Vares D."/>
            <person name="Vear F."/>
            <person name="Vautrin S."/>
            <person name="Crespi M."/>
            <person name="Mangin B."/>
            <person name="Burke J.M."/>
            <person name="Salse J."/>
            <person name="Munos S."/>
            <person name="Vincourt P."/>
            <person name="Rieseberg L.H."/>
            <person name="Langlade N.B."/>
        </authorList>
    </citation>
    <scope>NUCLEOTIDE SEQUENCE</scope>
    <source>
        <tissue evidence="2">Leaves</tissue>
    </source>
</reference>
<dbReference type="OrthoDB" id="612216at2759"/>
<keyword evidence="3" id="KW-1185">Reference proteome</keyword>
<dbReference type="InterPro" id="IPR032675">
    <property type="entry name" value="LRR_dom_sf"/>
</dbReference>
<comment type="caution">
    <text evidence="2">The sequence shown here is derived from an EMBL/GenBank/DDBJ whole genome shotgun (WGS) entry which is preliminary data.</text>
</comment>